<keyword evidence="1" id="KW-1133">Transmembrane helix</keyword>
<keyword evidence="3" id="KW-1185">Reference proteome</keyword>
<keyword evidence="1" id="KW-0472">Membrane</keyword>
<dbReference type="AlphaFoldDB" id="A0A840PUC9"/>
<dbReference type="EMBL" id="JACHGZ010000036">
    <property type="protein sequence ID" value="MBB5150069.1"/>
    <property type="molecule type" value="Genomic_DNA"/>
</dbReference>
<reference evidence="2 3" key="1">
    <citation type="submission" date="2020-08" db="EMBL/GenBank/DDBJ databases">
        <title>Genomic Encyclopedia of Type Strains, Phase IV (KMG-IV): sequencing the most valuable type-strain genomes for metagenomic binning, comparative biology and taxonomic classification.</title>
        <authorList>
            <person name="Goeker M."/>
        </authorList>
    </citation>
    <scope>NUCLEOTIDE SEQUENCE [LARGE SCALE GENOMIC DNA]</scope>
    <source>
        <strain evidence="2 3">DSM 10633</strain>
    </source>
</reference>
<sequence length="170" mass="20038">MKKFAIIIIVIIAIFAVLFFLPFFSVISFTETKTNEPQMYYIDVGKDTLFQIRFTHSIHLTDVLETYEIIDNKIKMILMEYEDVAIGMPASAEEGQTLIYEDGKYKLYSNNFIENFVLYVGDVNRDLFFYYEDKEYDLKKFLQRGSSYIVEVKKISLYDKMKGVRIAHGY</sequence>
<organism evidence="2 3">
    <name type="scientific">Ureibacillus thermosphaericus</name>
    <dbReference type="NCBI Taxonomy" id="51173"/>
    <lineage>
        <taxon>Bacteria</taxon>
        <taxon>Bacillati</taxon>
        <taxon>Bacillota</taxon>
        <taxon>Bacilli</taxon>
        <taxon>Bacillales</taxon>
        <taxon>Caryophanaceae</taxon>
        <taxon>Ureibacillus</taxon>
    </lineage>
</organism>
<dbReference type="RefSeq" id="WP_096549864.1">
    <property type="nucleotide sequence ID" value="NZ_AP018335.1"/>
</dbReference>
<evidence type="ECO:0000313" key="2">
    <source>
        <dbReference type="EMBL" id="MBB5150069.1"/>
    </source>
</evidence>
<evidence type="ECO:0008006" key="4">
    <source>
        <dbReference type="Google" id="ProtNLM"/>
    </source>
</evidence>
<evidence type="ECO:0000256" key="1">
    <source>
        <dbReference type="SAM" id="Phobius"/>
    </source>
</evidence>
<keyword evidence="1" id="KW-0812">Transmembrane</keyword>
<gene>
    <name evidence="2" type="ORF">HNR36_002468</name>
</gene>
<accession>A0A840PUC9</accession>
<comment type="caution">
    <text evidence="2">The sequence shown here is derived from an EMBL/GenBank/DDBJ whole genome shotgun (WGS) entry which is preliminary data.</text>
</comment>
<dbReference type="InterPro" id="IPR015001">
    <property type="entry name" value="DUF1850"/>
</dbReference>
<evidence type="ECO:0000313" key="3">
    <source>
        <dbReference type="Proteomes" id="UP000557217"/>
    </source>
</evidence>
<name>A0A840PUC9_URETH</name>
<protein>
    <recommendedName>
        <fullName evidence="4">RocC</fullName>
    </recommendedName>
</protein>
<dbReference type="Pfam" id="PF08905">
    <property type="entry name" value="DUF1850"/>
    <property type="match status" value="1"/>
</dbReference>
<proteinExistence type="predicted"/>
<dbReference type="Proteomes" id="UP000557217">
    <property type="component" value="Unassembled WGS sequence"/>
</dbReference>
<feature type="transmembrane region" description="Helical" evidence="1">
    <location>
        <begin position="6"/>
        <end position="29"/>
    </location>
</feature>